<reference evidence="1" key="2">
    <citation type="submission" date="2021-04" db="EMBL/GenBank/DDBJ databases">
        <authorList>
            <person name="Gilroy R."/>
        </authorList>
    </citation>
    <scope>NUCLEOTIDE SEQUENCE</scope>
    <source>
        <strain evidence="1">1068</strain>
    </source>
</reference>
<accession>A0A9D2JSI4</accession>
<evidence type="ECO:0000313" key="1">
    <source>
        <dbReference type="EMBL" id="HIZ65751.1"/>
    </source>
</evidence>
<proteinExistence type="predicted"/>
<name>A0A9D2JSI4_9FIRM</name>
<dbReference type="EMBL" id="DXBG01000177">
    <property type="protein sequence ID" value="HIZ65751.1"/>
    <property type="molecule type" value="Genomic_DNA"/>
</dbReference>
<protein>
    <submittedName>
        <fullName evidence="1">Uncharacterized protein</fullName>
    </submittedName>
</protein>
<evidence type="ECO:0000313" key="2">
    <source>
        <dbReference type="Proteomes" id="UP000824056"/>
    </source>
</evidence>
<comment type="caution">
    <text evidence="1">The sequence shown here is derived from an EMBL/GenBank/DDBJ whole genome shotgun (WGS) entry which is preliminary data.</text>
</comment>
<sequence length="137" mass="15797">MEIIPAPYDRCIYVGSGHSGKTKCPGSGTPHYSQVRIRFETRRDGALILTGKICPVCGAVFLPYKKYAKHWFRFGDYTFIRSLDGKVPSEERIRHREFKPDPDYIPPQIDYHEIYKTPAYIKNGLRRPFQGGSMSPR</sequence>
<dbReference type="AlphaFoldDB" id="A0A9D2JSI4"/>
<reference evidence="1" key="1">
    <citation type="journal article" date="2021" name="PeerJ">
        <title>Extensive microbial diversity within the chicken gut microbiome revealed by metagenomics and culture.</title>
        <authorList>
            <person name="Gilroy R."/>
            <person name="Ravi A."/>
            <person name="Getino M."/>
            <person name="Pursley I."/>
            <person name="Horton D.L."/>
            <person name="Alikhan N.F."/>
            <person name="Baker D."/>
            <person name="Gharbi K."/>
            <person name="Hall N."/>
            <person name="Watson M."/>
            <person name="Adriaenssens E.M."/>
            <person name="Foster-Nyarko E."/>
            <person name="Jarju S."/>
            <person name="Secka A."/>
            <person name="Antonio M."/>
            <person name="Oren A."/>
            <person name="Chaudhuri R.R."/>
            <person name="La Ragione R."/>
            <person name="Hildebrand F."/>
            <person name="Pallen M.J."/>
        </authorList>
    </citation>
    <scope>NUCLEOTIDE SEQUENCE</scope>
    <source>
        <strain evidence="1">1068</strain>
    </source>
</reference>
<gene>
    <name evidence="1" type="ORF">H9809_07620</name>
</gene>
<organism evidence="1 2">
    <name type="scientific">Candidatus Blautia pullicola</name>
    <dbReference type="NCBI Taxonomy" id="2838498"/>
    <lineage>
        <taxon>Bacteria</taxon>
        <taxon>Bacillati</taxon>
        <taxon>Bacillota</taxon>
        <taxon>Clostridia</taxon>
        <taxon>Lachnospirales</taxon>
        <taxon>Lachnospiraceae</taxon>
        <taxon>Blautia</taxon>
    </lineage>
</organism>
<dbReference type="Proteomes" id="UP000824056">
    <property type="component" value="Unassembled WGS sequence"/>
</dbReference>